<organism evidence="2 3">
    <name type="scientific">Bacteroides oleiciplenus</name>
    <dbReference type="NCBI Taxonomy" id="626931"/>
    <lineage>
        <taxon>Bacteria</taxon>
        <taxon>Pseudomonadati</taxon>
        <taxon>Bacteroidota</taxon>
        <taxon>Bacteroidia</taxon>
        <taxon>Bacteroidales</taxon>
        <taxon>Bacteroidaceae</taxon>
        <taxon>Bacteroides</taxon>
    </lineage>
</organism>
<dbReference type="Proteomes" id="UP000260983">
    <property type="component" value="Unassembled WGS sequence"/>
</dbReference>
<evidence type="ECO:0000256" key="1">
    <source>
        <dbReference type="SAM" id="SignalP"/>
    </source>
</evidence>
<reference evidence="2 3" key="1">
    <citation type="submission" date="2018-08" db="EMBL/GenBank/DDBJ databases">
        <title>A genome reference for cultivated species of the human gut microbiota.</title>
        <authorList>
            <person name="Zou Y."/>
            <person name="Xue W."/>
            <person name="Luo G."/>
        </authorList>
    </citation>
    <scope>NUCLEOTIDE SEQUENCE [LARGE SCALE GENOMIC DNA]</scope>
    <source>
        <strain evidence="2 3">OM05-15BH</strain>
    </source>
</reference>
<comment type="caution">
    <text evidence="2">The sequence shown here is derived from an EMBL/GenBank/DDBJ whole genome shotgun (WGS) entry which is preliminary data.</text>
</comment>
<protein>
    <recommendedName>
        <fullName evidence="4">Fimbrillin family protein</fullName>
    </recommendedName>
</protein>
<accession>A0A3E5BS49</accession>
<dbReference type="InterPro" id="IPR025049">
    <property type="entry name" value="Mfa-like_1"/>
</dbReference>
<dbReference type="Pfam" id="PF13149">
    <property type="entry name" value="Mfa_like_1"/>
    <property type="match status" value="1"/>
</dbReference>
<sequence>MKTKMSVALLTLLISAGCTDNEQITLPETPVNAVAIQLGQQVNAVSRAVASDGVNVSATLLMCDGSSPSTADWGQFAKVDKNVIEDGQLKSRASISAASFTVAATPANDISLNQLLYYSLGDGINSFIAGVSPAGKVSDAGSSVAFTQEDGTQDVMWAETVAVGNAKDVGNAAGTSKYNLAFVHKTTQLNFAIGLKRTAGGGEWQGKKVALKSIAVQQASVPQSVNVANGEVSWSTAVTLKVPGISEAAIAETATAVGEAFMINPYTEVILNVVITVDGAEKIFNNVRVTAAGGSDLAREEGKSHLVTLTIQEPASAEGAVTIKTTATVKPWEQGTSGSAEL</sequence>
<dbReference type="RefSeq" id="WP_117723166.1">
    <property type="nucleotide sequence ID" value="NZ_CAUGNI010000051.1"/>
</dbReference>
<feature type="chain" id="PRO_5017783536" description="Fimbrillin family protein" evidence="1">
    <location>
        <begin position="21"/>
        <end position="342"/>
    </location>
</feature>
<keyword evidence="1" id="KW-0732">Signal</keyword>
<evidence type="ECO:0008006" key="4">
    <source>
        <dbReference type="Google" id="ProtNLM"/>
    </source>
</evidence>
<dbReference type="PROSITE" id="PS51257">
    <property type="entry name" value="PROKAR_LIPOPROTEIN"/>
    <property type="match status" value="1"/>
</dbReference>
<dbReference type="AlphaFoldDB" id="A0A3E5BS49"/>
<dbReference type="EMBL" id="QSUL01000001">
    <property type="protein sequence ID" value="RGN40460.1"/>
    <property type="molecule type" value="Genomic_DNA"/>
</dbReference>
<evidence type="ECO:0000313" key="3">
    <source>
        <dbReference type="Proteomes" id="UP000260983"/>
    </source>
</evidence>
<proteinExistence type="predicted"/>
<feature type="signal peptide" evidence="1">
    <location>
        <begin position="1"/>
        <end position="20"/>
    </location>
</feature>
<gene>
    <name evidence="2" type="ORF">DXB65_02210</name>
</gene>
<evidence type="ECO:0000313" key="2">
    <source>
        <dbReference type="EMBL" id="RGN40460.1"/>
    </source>
</evidence>
<name>A0A3E5BS49_9BACE</name>